<comment type="caution">
    <text evidence="2">The sequence shown here is derived from an EMBL/GenBank/DDBJ whole genome shotgun (WGS) entry which is preliminary data.</text>
</comment>
<reference evidence="2" key="1">
    <citation type="submission" date="2020-11" db="EMBL/GenBank/DDBJ databases">
        <title>Sequencing the genomes of 1000 actinobacteria strains.</title>
        <authorList>
            <person name="Klenk H.-P."/>
        </authorList>
    </citation>
    <scope>NUCLEOTIDE SEQUENCE</scope>
    <source>
        <strain evidence="2">DSM 45632</strain>
    </source>
</reference>
<dbReference type="Proteomes" id="UP000658613">
    <property type="component" value="Unassembled WGS sequence"/>
</dbReference>
<gene>
    <name evidence="2" type="ORF">IW254_001944</name>
</gene>
<feature type="region of interest" description="Disordered" evidence="1">
    <location>
        <begin position="87"/>
        <end position="113"/>
    </location>
</feature>
<dbReference type="Pfam" id="PF11625">
    <property type="entry name" value="DUF3253"/>
    <property type="match status" value="1"/>
</dbReference>
<dbReference type="AlphaFoldDB" id="A0A931DZI7"/>
<dbReference type="RefSeq" id="WP_331273462.1">
    <property type="nucleotide sequence ID" value="NZ_CP046980.1"/>
</dbReference>
<evidence type="ECO:0000313" key="2">
    <source>
        <dbReference type="EMBL" id="MBG6122975.1"/>
    </source>
</evidence>
<sequence>MTSNDRPSTVAGAIDDTMDDTLGDTIVDLLGDQKAESSICPSEVARRIRPAQPEESKGAEGWRDLMAPIRAVAFGLARDGVVKITQGDATVDPNHDPEELSGPIRIRRGPNWS</sequence>
<accession>A0A931DZI7</accession>
<dbReference type="Gene3D" id="1.10.10.10">
    <property type="entry name" value="Winged helix-like DNA-binding domain superfamily/Winged helix DNA-binding domain"/>
    <property type="match status" value="1"/>
</dbReference>
<proteinExistence type="predicted"/>
<dbReference type="EMBL" id="JADOUE010000001">
    <property type="protein sequence ID" value="MBG6122975.1"/>
    <property type="molecule type" value="Genomic_DNA"/>
</dbReference>
<name>A0A931DZI7_9CORY</name>
<dbReference type="SUPFAM" id="SSF46785">
    <property type="entry name" value="Winged helix' DNA-binding domain"/>
    <property type="match status" value="1"/>
</dbReference>
<protein>
    <recommendedName>
        <fullName evidence="4">DUF3253 domain-containing protein</fullName>
    </recommendedName>
</protein>
<keyword evidence="3" id="KW-1185">Reference proteome</keyword>
<organism evidence="2 3">
    <name type="scientific">Corynebacterium aquatimens</name>
    <dbReference type="NCBI Taxonomy" id="1190508"/>
    <lineage>
        <taxon>Bacteria</taxon>
        <taxon>Bacillati</taxon>
        <taxon>Actinomycetota</taxon>
        <taxon>Actinomycetes</taxon>
        <taxon>Mycobacteriales</taxon>
        <taxon>Corynebacteriaceae</taxon>
        <taxon>Corynebacterium</taxon>
    </lineage>
</organism>
<dbReference type="InterPro" id="IPR036390">
    <property type="entry name" value="WH_DNA-bd_sf"/>
</dbReference>
<evidence type="ECO:0000256" key="1">
    <source>
        <dbReference type="SAM" id="MobiDB-lite"/>
    </source>
</evidence>
<dbReference type="InterPro" id="IPR036388">
    <property type="entry name" value="WH-like_DNA-bd_sf"/>
</dbReference>
<dbReference type="InterPro" id="IPR021660">
    <property type="entry name" value="DUF3253"/>
</dbReference>
<evidence type="ECO:0000313" key="3">
    <source>
        <dbReference type="Proteomes" id="UP000658613"/>
    </source>
</evidence>
<evidence type="ECO:0008006" key="4">
    <source>
        <dbReference type="Google" id="ProtNLM"/>
    </source>
</evidence>